<evidence type="ECO:0000256" key="1">
    <source>
        <dbReference type="SAM" id="MobiDB-lite"/>
    </source>
</evidence>
<comment type="caution">
    <text evidence="2">The sequence shown here is derived from an EMBL/GenBank/DDBJ whole genome shotgun (WGS) entry which is preliminary data.</text>
</comment>
<reference evidence="2" key="1">
    <citation type="submission" date="2023-04" db="EMBL/GenBank/DDBJ databases">
        <title>Phytophthora fragariaefolia NBRC 109709.</title>
        <authorList>
            <person name="Ichikawa N."/>
            <person name="Sato H."/>
            <person name="Tonouchi N."/>
        </authorList>
    </citation>
    <scope>NUCLEOTIDE SEQUENCE</scope>
    <source>
        <strain evidence="2">NBRC 109709</strain>
    </source>
</reference>
<proteinExistence type="predicted"/>
<sequence length="348" mass="39055">MDTVNTALIKRVPMRERLDVVCARLGLPTLDAIGYDVEEDLEQTITAEGRQDQEAIGIDQYFSVLQGHNIDAPGDIPLSARYARACRREVVENSYFGILRRSDEEDDGADDRAHGVAVSQPEQTDAIKRIMNDSTVPTDVREVCTSWFNAISSGPPNAQSVLAGDSQRWGRLRRHIGPERCREDNTGLDGEGWALLHILPYVTSNWATPHMGRAPREHEEFGVTNFLVCANYVVVVCDIGTGGRLCRYLRATYGQITQLPMLMVPSYHSIINYKDLTAQRRSVKSLPTSQSKLRSDDAQSACGTRPTAHGTRPAMHDRQNQDQRLKLLRRGFDRHRLQCMIAKIRINA</sequence>
<protein>
    <submittedName>
        <fullName evidence="2">Unnamed protein product</fullName>
    </submittedName>
</protein>
<evidence type="ECO:0000313" key="3">
    <source>
        <dbReference type="Proteomes" id="UP001165121"/>
    </source>
</evidence>
<organism evidence="2 3">
    <name type="scientific">Phytophthora fragariaefolia</name>
    <dbReference type="NCBI Taxonomy" id="1490495"/>
    <lineage>
        <taxon>Eukaryota</taxon>
        <taxon>Sar</taxon>
        <taxon>Stramenopiles</taxon>
        <taxon>Oomycota</taxon>
        <taxon>Peronosporomycetes</taxon>
        <taxon>Peronosporales</taxon>
        <taxon>Peronosporaceae</taxon>
        <taxon>Phytophthora</taxon>
    </lineage>
</organism>
<dbReference type="AlphaFoldDB" id="A0A9W7D092"/>
<name>A0A9W7D092_9STRA</name>
<feature type="region of interest" description="Disordered" evidence="1">
    <location>
        <begin position="284"/>
        <end position="320"/>
    </location>
</feature>
<gene>
    <name evidence="2" type="ORF">Pfra01_002101800</name>
</gene>
<dbReference type="Proteomes" id="UP001165121">
    <property type="component" value="Unassembled WGS sequence"/>
</dbReference>
<keyword evidence="3" id="KW-1185">Reference proteome</keyword>
<accession>A0A9W7D092</accession>
<dbReference type="OrthoDB" id="124809at2759"/>
<evidence type="ECO:0000313" key="2">
    <source>
        <dbReference type="EMBL" id="GMF51743.1"/>
    </source>
</evidence>
<dbReference type="EMBL" id="BSXT01002943">
    <property type="protein sequence ID" value="GMF51743.1"/>
    <property type="molecule type" value="Genomic_DNA"/>
</dbReference>